<reference evidence="8 9" key="1">
    <citation type="submission" date="2019-05" db="EMBL/GenBank/DDBJ databases">
        <title>Nakamurella sp. N5BH11, whole genome shotgun sequence.</title>
        <authorList>
            <person name="Tuo L."/>
        </authorList>
    </citation>
    <scope>NUCLEOTIDE SEQUENCE [LARGE SCALE GENOMIC DNA]</scope>
    <source>
        <strain evidence="8 9">N5BH11</strain>
    </source>
</reference>
<accession>A0A4U6QMN7</accession>
<feature type="transmembrane region" description="Helical" evidence="7">
    <location>
        <begin position="383"/>
        <end position="401"/>
    </location>
</feature>
<sequence length="471" mass="48201">MLPHRGAAPGDRGSVEQRIERNGEAGPVEDRHASRAAADTERSRTRDTLPGASSAAVPGSRLRRSRLALRSALGPAFVAAVAYVDPGNVAANLSAGASYGYLLTWVLVVATAAAGLVQYLSASLGIVTGASLPQLLGRRLRTPGRLAYWAQAEAVAMATDLAEVIGGAVALYLLFDVPLVLGGLISGVVSLGLLAVQDRGGQRPFERVITAFLLVIAIGFVSGLFVAPPDPAEVAAGLVPRFDGLGSVLLAAAMLGATVMPHVVYLHSALTRDRFGAGDQRTPAGPARTRLLRATRLDVVLAMLLAGAVNISMLLLAASALRGRDDVDTIEGAHAAVSATLGTGIGVLFGLGLLASGLASTSVGCYAGSAIMEGLLRRRINLFVRRAVTLAPALVLLAVGADPTTVLILSQVVLSFGLPFVLVPLLRLTGDATVMEGSVSGRPVRVLGWLIAAAIVALNAVLIVGVISGSA</sequence>
<feature type="compositionally biased region" description="Basic and acidic residues" evidence="6">
    <location>
        <begin position="13"/>
        <end position="47"/>
    </location>
</feature>
<keyword evidence="3 7" id="KW-0812">Transmembrane</keyword>
<dbReference type="Pfam" id="PF01566">
    <property type="entry name" value="Nramp"/>
    <property type="match status" value="1"/>
</dbReference>
<keyword evidence="2" id="KW-0813">Transport</keyword>
<feature type="transmembrane region" description="Helical" evidence="7">
    <location>
        <begin position="341"/>
        <end position="371"/>
    </location>
</feature>
<comment type="caution">
    <text evidence="8">The sequence shown here is derived from an EMBL/GenBank/DDBJ whole genome shotgun (WGS) entry which is preliminary data.</text>
</comment>
<keyword evidence="5 7" id="KW-0472">Membrane</keyword>
<dbReference type="OrthoDB" id="9787548at2"/>
<gene>
    <name evidence="8" type="primary">mntH</name>
    <name evidence="8" type="ORF">FDO65_09105</name>
</gene>
<evidence type="ECO:0000256" key="6">
    <source>
        <dbReference type="SAM" id="MobiDB-lite"/>
    </source>
</evidence>
<dbReference type="NCBIfam" id="NF037982">
    <property type="entry name" value="Nramp_1"/>
    <property type="match status" value="1"/>
</dbReference>
<feature type="transmembrane region" description="Helical" evidence="7">
    <location>
        <begin position="208"/>
        <end position="227"/>
    </location>
</feature>
<dbReference type="RefSeq" id="WP_137448996.1">
    <property type="nucleotide sequence ID" value="NZ_SZZH01000001.1"/>
</dbReference>
<keyword evidence="4 7" id="KW-1133">Transmembrane helix</keyword>
<dbReference type="PANTHER" id="PTHR11706">
    <property type="entry name" value="SOLUTE CARRIER PROTEIN FAMILY 11 MEMBER"/>
    <property type="match status" value="1"/>
</dbReference>
<feature type="transmembrane region" description="Helical" evidence="7">
    <location>
        <begin position="407"/>
        <end position="426"/>
    </location>
</feature>
<feature type="transmembrane region" description="Helical" evidence="7">
    <location>
        <begin position="104"/>
        <end position="127"/>
    </location>
</feature>
<organism evidence="8 9">
    <name type="scientific">Nakamurella flava</name>
    <dbReference type="NCBI Taxonomy" id="2576308"/>
    <lineage>
        <taxon>Bacteria</taxon>
        <taxon>Bacillati</taxon>
        <taxon>Actinomycetota</taxon>
        <taxon>Actinomycetes</taxon>
        <taxon>Nakamurellales</taxon>
        <taxon>Nakamurellaceae</taxon>
        <taxon>Nakamurella</taxon>
    </lineage>
</organism>
<dbReference type="GO" id="GO:0005384">
    <property type="term" value="F:manganese ion transmembrane transporter activity"/>
    <property type="evidence" value="ECO:0007669"/>
    <property type="project" value="TreeGrafter"/>
</dbReference>
<evidence type="ECO:0000313" key="9">
    <source>
        <dbReference type="Proteomes" id="UP000306985"/>
    </source>
</evidence>
<dbReference type="NCBIfam" id="NF001923">
    <property type="entry name" value="PRK00701.1"/>
    <property type="match status" value="1"/>
</dbReference>
<dbReference type="PRINTS" id="PR00447">
    <property type="entry name" value="NATRESASSCMP"/>
</dbReference>
<feature type="transmembrane region" description="Helical" evidence="7">
    <location>
        <begin position="247"/>
        <end position="266"/>
    </location>
</feature>
<dbReference type="EMBL" id="SZZH01000001">
    <property type="protein sequence ID" value="TKV61691.1"/>
    <property type="molecule type" value="Genomic_DNA"/>
</dbReference>
<evidence type="ECO:0000256" key="5">
    <source>
        <dbReference type="ARBA" id="ARBA00023136"/>
    </source>
</evidence>
<comment type="subcellular location">
    <subcellularLocation>
        <location evidence="1">Membrane</location>
        <topology evidence="1">Multi-pass membrane protein</topology>
    </subcellularLocation>
</comment>
<dbReference type="GO" id="GO:0005886">
    <property type="term" value="C:plasma membrane"/>
    <property type="evidence" value="ECO:0007669"/>
    <property type="project" value="TreeGrafter"/>
</dbReference>
<dbReference type="PANTHER" id="PTHR11706:SF33">
    <property type="entry name" value="NATURAL RESISTANCE-ASSOCIATED MACROPHAGE PROTEIN 2"/>
    <property type="match status" value="1"/>
</dbReference>
<evidence type="ECO:0000256" key="7">
    <source>
        <dbReference type="SAM" id="Phobius"/>
    </source>
</evidence>
<name>A0A4U6QMN7_9ACTN</name>
<dbReference type="GO" id="GO:0015086">
    <property type="term" value="F:cadmium ion transmembrane transporter activity"/>
    <property type="evidence" value="ECO:0007669"/>
    <property type="project" value="TreeGrafter"/>
</dbReference>
<dbReference type="InterPro" id="IPR001046">
    <property type="entry name" value="NRAMP_fam"/>
</dbReference>
<feature type="transmembrane region" description="Helical" evidence="7">
    <location>
        <begin position="179"/>
        <end position="196"/>
    </location>
</feature>
<evidence type="ECO:0000256" key="3">
    <source>
        <dbReference type="ARBA" id="ARBA00022692"/>
    </source>
</evidence>
<feature type="region of interest" description="Disordered" evidence="6">
    <location>
        <begin position="1"/>
        <end position="57"/>
    </location>
</feature>
<evidence type="ECO:0000256" key="1">
    <source>
        <dbReference type="ARBA" id="ARBA00004141"/>
    </source>
</evidence>
<proteinExistence type="predicted"/>
<feature type="transmembrane region" description="Helical" evidence="7">
    <location>
        <begin position="299"/>
        <end position="321"/>
    </location>
</feature>
<feature type="transmembrane region" description="Helical" evidence="7">
    <location>
        <begin position="446"/>
        <end position="467"/>
    </location>
</feature>
<evidence type="ECO:0000313" key="8">
    <source>
        <dbReference type="EMBL" id="TKV61691.1"/>
    </source>
</evidence>
<evidence type="ECO:0000256" key="2">
    <source>
        <dbReference type="ARBA" id="ARBA00022448"/>
    </source>
</evidence>
<dbReference type="AlphaFoldDB" id="A0A4U6QMN7"/>
<dbReference type="GO" id="GO:0034755">
    <property type="term" value="P:iron ion transmembrane transport"/>
    <property type="evidence" value="ECO:0007669"/>
    <property type="project" value="TreeGrafter"/>
</dbReference>
<keyword evidence="9" id="KW-1185">Reference proteome</keyword>
<evidence type="ECO:0000256" key="4">
    <source>
        <dbReference type="ARBA" id="ARBA00022989"/>
    </source>
</evidence>
<dbReference type="Proteomes" id="UP000306985">
    <property type="component" value="Unassembled WGS sequence"/>
</dbReference>
<protein>
    <submittedName>
        <fullName evidence="8">Mn(2+) uptake NRAMP transporter MntH</fullName>
    </submittedName>
</protein>